<dbReference type="NCBIfam" id="NF000940">
    <property type="entry name" value="PRK00094.1-2"/>
    <property type="match status" value="1"/>
</dbReference>
<dbReference type="NCBIfam" id="NF000942">
    <property type="entry name" value="PRK00094.1-4"/>
    <property type="match status" value="1"/>
</dbReference>
<proteinExistence type="inferred from homology"/>
<reference evidence="13" key="1">
    <citation type="submission" date="2023-07" db="EMBL/GenBank/DDBJ databases">
        <authorList>
            <person name="Colorado M.A."/>
            <person name="Villamil L.M."/>
            <person name="Melo J.F."/>
            <person name="Rodriguez J.A."/>
            <person name="Ruiz R.Y."/>
        </authorList>
    </citation>
    <scope>NUCLEOTIDE SEQUENCE [LARGE SCALE GENOMIC DNA]</scope>
    <source>
        <strain evidence="13">C33</strain>
    </source>
</reference>
<comment type="function">
    <text evidence="7">Catalyzes the reduction of the glycolytic intermediate dihydroxyacetone phosphate (DHAP) to sn-glycerol 3-phosphate (G3P), the key precursor for phospholipid synthesis.</text>
</comment>
<evidence type="ECO:0000256" key="5">
    <source>
        <dbReference type="ARBA" id="ARBA00023209"/>
    </source>
</evidence>
<keyword evidence="7" id="KW-0963">Cytoplasm</keyword>
<comment type="similarity">
    <text evidence="1 7 8">Belongs to the NAD-dependent glycerol-3-phosphate dehydrogenase family.</text>
</comment>
<dbReference type="PIRSF" id="PIRSF000114">
    <property type="entry name" value="Glycerol-3-P_dh"/>
    <property type="match status" value="1"/>
</dbReference>
<dbReference type="InterPro" id="IPR008927">
    <property type="entry name" value="6-PGluconate_DH-like_C_sf"/>
</dbReference>
<dbReference type="InterPro" id="IPR006168">
    <property type="entry name" value="G3P_DH_NAD-dep"/>
</dbReference>
<feature type="binding site" evidence="7">
    <location>
        <position position="11"/>
    </location>
    <ligand>
        <name>NADPH</name>
        <dbReference type="ChEBI" id="CHEBI:57783"/>
    </ligand>
</feature>
<feature type="binding site" evidence="7">
    <location>
        <position position="279"/>
    </location>
    <ligand>
        <name>NADPH</name>
        <dbReference type="ChEBI" id="CHEBI:57783"/>
    </ligand>
</feature>
<keyword evidence="2 7" id="KW-0444">Lipid biosynthesis</keyword>
<dbReference type="HAMAP" id="MF_00394">
    <property type="entry name" value="NAD_Glyc3P_dehydrog"/>
    <property type="match status" value="1"/>
</dbReference>
<keyword evidence="7 8" id="KW-0520">NAD</keyword>
<protein>
    <recommendedName>
        <fullName evidence="7">Glycerol-3-phosphate dehydrogenase [NAD(P)+]</fullName>
        <ecNumber evidence="7">1.1.1.94</ecNumber>
    </recommendedName>
    <alternativeName>
        <fullName evidence="7">NAD(P)(+)-dependent glycerol-3-phosphate dehydrogenase</fullName>
    </alternativeName>
    <alternativeName>
        <fullName evidence="7">NAD(P)H-dependent dihydroxyacetone-phosphate reductase</fullName>
    </alternativeName>
</protein>
<dbReference type="PANTHER" id="PTHR11728">
    <property type="entry name" value="GLYCEROL-3-PHOSPHATE DEHYDROGENASE"/>
    <property type="match status" value="1"/>
</dbReference>
<dbReference type="InterPro" id="IPR036291">
    <property type="entry name" value="NAD(P)-bd_dom_sf"/>
</dbReference>
<evidence type="ECO:0000256" key="9">
    <source>
        <dbReference type="RuleBase" id="RU000439"/>
    </source>
</evidence>
<dbReference type="PRINTS" id="PR00077">
    <property type="entry name" value="GPDHDRGNASE"/>
</dbReference>
<dbReference type="Gene3D" id="3.40.50.720">
    <property type="entry name" value="NAD(P)-binding Rossmann-like Domain"/>
    <property type="match status" value="1"/>
</dbReference>
<comment type="caution">
    <text evidence="7">Lacks conserved residue(s) required for the propagation of feature annotation.</text>
</comment>
<keyword evidence="5 7" id="KW-0594">Phospholipid biosynthesis</keyword>
<keyword evidence="13" id="KW-1185">Reference proteome</keyword>
<evidence type="ECO:0000259" key="10">
    <source>
        <dbReference type="Pfam" id="PF01210"/>
    </source>
</evidence>
<feature type="binding site" evidence="7">
    <location>
        <position position="256"/>
    </location>
    <ligand>
        <name>sn-glycerol 3-phosphate</name>
        <dbReference type="ChEBI" id="CHEBI:57597"/>
    </ligand>
</feature>
<dbReference type="InterPro" id="IPR006109">
    <property type="entry name" value="G3P_DH_NAD-dep_C"/>
</dbReference>
<dbReference type="GO" id="GO:0047952">
    <property type="term" value="F:glycerol-3-phosphate dehydrogenase [NAD(P)+] activity"/>
    <property type="evidence" value="ECO:0007669"/>
    <property type="project" value="UniProtKB-EC"/>
</dbReference>
<feature type="binding site" evidence="7">
    <location>
        <position position="244"/>
    </location>
    <ligand>
        <name>sn-glycerol 3-phosphate</name>
        <dbReference type="ChEBI" id="CHEBI:57597"/>
    </ligand>
</feature>
<evidence type="ECO:0000256" key="6">
    <source>
        <dbReference type="ARBA" id="ARBA00023264"/>
    </source>
</evidence>
<keyword evidence="6 7" id="KW-1208">Phospholipid metabolism</keyword>
<comment type="catalytic activity">
    <reaction evidence="7 9">
        <text>sn-glycerol 3-phosphate + NADP(+) = dihydroxyacetone phosphate + NADPH + H(+)</text>
        <dbReference type="Rhea" id="RHEA:11096"/>
        <dbReference type="ChEBI" id="CHEBI:15378"/>
        <dbReference type="ChEBI" id="CHEBI:57597"/>
        <dbReference type="ChEBI" id="CHEBI:57642"/>
        <dbReference type="ChEBI" id="CHEBI:57783"/>
        <dbReference type="ChEBI" id="CHEBI:58349"/>
        <dbReference type="EC" id="1.1.1.94"/>
    </reaction>
</comment>
<feature type="domain" description="Glycerol-3-phosphate dehydrogenase NAD-dependent C-terminal" evidence="11">
    <location>
        <begin position="180"/>
        <end position="320"/>
    </location>
</feature>
<evidence type="ECO:0000256" key="1">
    <source>
        <dbReference type="ARBA" id="ARBA00011009"/>
    </source>
</evidence>
<evidence type="ECO:0000256" key="8">
    <source>
        <dbReference type="RuleBase" id="RU000437"/>
    </source>
</evidence>
<feature type="binding site" evidence="7">
    <location>
        <position position="137"/>
    </location>
    <ligand>
        <name>sn-glycerol 3-phosphate</name>
        <dbReference type="ChEBI" id="CHEBI:57597"/>
    </ligand>
</feature>
<feature type="binding site" evidence="7">
    <location>
        <position position="254"/>
    </location>
    <ligand>
        <name>sn-glycerol 3-phosphate</name>
        <dbReference type="ChEBI" id="CHEBI:57597"/>
    </ligand>
</feature>
<feature type="binding site" evidence="7">
    <location>
        <position position="106"/>
    </location>
    <ligand>
        <name>NADPH</name>
        <dbReference type="ChEBI" id="CHEBI:57783"/>
    </ligand>
</feature>
<keyword evidence="4 7" id="KW-0443">Lipid metabolism</keyword>
<feature type="binding site" evidence="7">
    <location>
        <position position="106"/>
    </location>
    <ligand>
        <name>sn-glycerol 3-phosphate</name>
        <dbReference type="ChEBI" id="CHEBI:57597"/>
    </ligand>
</feature>
<organism evidence="12 13">
    <name type="scientific">Candidatus Cetobacterium colombiensis</name>
    <dbReference type="NCBI Taxonomy" id="3073100"/>
    <lineage>
        <taxon>Bacteria</taxon>
        <taxon>Fusobacteriati</taxon>
        <taxon>Fusobacteriota</taxon>
        <taxon>Fusobacteriia</taxon>
        <taxon>Fusobacteriales</taxon>
        <taxon>Fusobacteriaceae</taxon>
        <taxon>Cetobacterium</taxon>
    </lineage>
</organism>
<dbReference type="InterPro" id="IPR011128">
    <property type="entry name" value="G3P_DH_NAD-dep_N"/>
</dbReference>
<name>A0ABU4W8L7_9FUSO</name>
<dbReference type="SUPFAM" id="SSF51735">
    <property type="entry name" value="NAD(P)-binding Rossmann-fold domains"/>
    <property type="match status" value="1"/>
</dbReference>
<feature type="binding site" evidence="7">
    <location>
        <position position="12"/>
    </location>
    <ligand>
        <name>NADPH</name>
        <dbReference type="ChEBI" id="CHEBI:57783"/>
    </ligand>
</feature>
<evidence type="ECO:0000313" key="12">
    <source>
        <dbReference type="EMBL" id="MDX8335510.1"/>
    </source>
</evidence>
<dbReference type="EMBL" id="JAVIKH010000003">
    <property type="protein sequence ID" value="MDX8335510.1"/>
    <property type="molecule type" value="Genomic_DNA"/>
</dbReference>
<gene>
    <name evidence="7" type="primary">gpsA</name>
    <name evidence="12" type="ORF">RFV38_03185</name>
</gene>
<feature type="binding site" evidence="7">
    <location>
        <position position="255"/>
    </location>
    <ligand>
        <name>sn-glycerol 3-phosphate</name>
        <dbReference type="ChEBI" id="CHEBI:57597"/>
    </ligand>
</feature>
<sequence>MEKVVVIGAGSWGTALGMILAKKGYDVTMWEYSKEIAEKLSLDRENKRLLPGVKFPENLKVTSELDGLLKNVKYVIFSVPSQVLRGVMTKISSQIDEEMILINTAKGIEVLSGETLSHVMKDEIKGKYHKNIVILSGPTHAEEVAQELPTTIVAAGELENAKKVQELFNTENFRVYVSEDIAGVELGGAVKNCLAIGAGIADGLGYGDNAKAALITRGIAEMIRFGKVMGADERTFSGLTGIGDLVVTCASQHSRNRYVGERLGKGENIDDILKSMVMVAEGVPTVKAVYAKKLELGISMPIVEAIYAIIYEGANTKEKVKELMTRELKEEFY</sequence>
<feature type="domain" description="Glycerol-3-phosphate dehydrogenase NAD-dependent N-terminal" evidence="10">
    <location>
        <begin position="3"/>
        <end position="158"/>
    </location>
</feature>
<dbReference type="InterPro" id="IPR013328">
    <property type="entry name" value="6PGD_dom2"/>
</dbReference>
<keyword evidence="7" id="KW-0547">Nucleotide-binding</keyword>
<feature type="binding site" evidence="7">
    <location>
        <position position="281"/>
    </location>
    <ligand>
        <name>NADPH</name>
        <dbReference type="ChEBI" id="CHEBI:57783"/>
    </ligand>
</feature>
<comment type="subcellular location">
    <subcellularLocation>
        <location evidence="7">Cytoplasm</location>
    </subcellularLocation>
</comment>
<evidence type="ECO:0000259" key="11">
    <source>
        <dbReference type="Pfam" id="PF07479"/>
    </source>
</evidence>
<dbReference type="PANTHER" id="PTHR11728:SF1">
    <property type="entry name" value="GLYCEROL-3-PHOSPHATE DEHYDROGENASE [NAD(+)] 2, CHLOROPLASTIC"/>
    <property type="match status" value="1"/>
</dbReference>
<feature type="binding site" evidence="7">
    <location>
        <position position="139"/>
    </location>
    <ligand>
        <name>sn-glycerol 3-phosphate</name>
        <dbReference type="ChEBI" id="CHEBI:57597"/>
    </ligand>
</feature>
<feature type="binding site" evidence="7">
    <location>
        <position position="141"/>
    </location>
    <ligand>
        <name>NADPH</name>
        <dbReference type="ChEBI" id="CHEBI:57783"/>
    </ligand>
</feature>
<evidence type="ECO:0000256" key="7">
    <source>
        <dbReference type="HAMAP-Rule" id="MF_00394"/>
    </source>
</evidence>
<evidence type="ECO:0000313" key="13">
    <source>
        <dbReference type="Proteomes" id="UP001279681"/>
    </source>
</evidence>
<keyword evidence="7" id="KW-0521">NADP</keyword>
<keyword evidence="3 7" id="KW-0560">Oxidoreductase</keyword>
<feature type="binding site" evidence="7">
    <location>
        <position position="191"/>
    </location>
    <ligand>
        <name>sn-glycerol 3-phosphate</name>
        <dbReference type="ChEBI" id="CHEBI:57597"/>
    </ligand>
</feature>
<dbReference type="Pfam" id="PF01210">
    <property type="entry name" value="NAD_Gly3P_dh_N"/>
    <property type="match status" value="1"/>
</dbReference>
<accession>A0ABU4W8L7</accession>
<feature type="binding site" evidence="7">
    <location>
        <position position="255"/>
    </location>
    <ligand>
        <name>NADPH</name>
        <dbReference type="ChEBI" id="CHEBI:57783"/>
    </ligand>
</feature>
<dbReference type="NCBIfam" id="NF000941">
    <property type="entry name" value="PRK00094.1-3"/>
    <property type="match status" value="1"/>
</dbReference>
<comment type="catalytic activity">
    <reaction evidence="7">
        <text>sn-glycerol 3-phosphate + NAD(+) = dihydroxyacetone phosphate + NADH + H(+)</text>
        <dbReference type="Rhea" id="RHEA:11092"/>
        <dbReference type="ChEBI" id="CHEBI:15378"/>
        <dbReference type="ChEBI" id="CHEBI:57540"/>
        <dbReference type="ChEBI" id="CHEBI:57597"/>
        <dbReference type="ChEBI" id="CHEBI:57642"/>
        <dbReference type="ChEBI" id="CHEBI:57945"/>
        <dbReference type="EC" id="1.1.1.94"/>
    </reaction>
</comment>
<comment type="pathway">
    <text evidence="7">Membrane lipid metabolism; glycerophospholipid metabolism.</text>
</comment>
<evidence type="ECO:0000256" key="2">
    <source>
        <dbReference type="ARBA" id="ARBA00022516"/>
    </source>
</evidence>
<dbReference type="Pfam" id="PF07479">
    <property type="entry name" value="NAD_Gly3P_dh_C"/>
    <property type="match status" value="1"/>
</dbReference>
<dbReference type="EC" id="1.1.1.94" evidence="7"/>
<evidence type="ECO:0000256" key="3">
    <source>
        <dbReference type="ARBA" id="ARBA00023002"/>
    </source>
</evidence>
<feature type="active site" description="Proton acceptor" evidence="7">
    <location>
        <position position="191"/>
    </location>
</feature>
<dbReference type="Gene3D" id="1.10.1040.10">
    <property type="entry name" value="N-(1-d-carboxylethyl)-l-norvaline Dehydrogenase, domain 2"/>
    <property type="match status" value="1"/>
</dbReference>
<dbReference type="Proteomes" id="UP001279681">
    <property type="component" value="Unassembled WGS sequence"/>
</dbReference>
<evidence type="ECO:0000256" key="4">
    <source>
        <dbReference type="ARBA" id="ARBA00023098"/>
    </source>
</evidence>
<dbReference type="RefSeq" id="WP_320312919.1">
    <property type="nucleotide sequence ID" value="NZ_JAVIKH010000003.1"/>
</dbReference>
<dbReference type="SUPFAM" id="SSF48179">
    <property type="entry name" value="6-phosphogluconate dehydrogenase C-terminal domain-like"/>
    <property type="match status" value="1"/>
</dbReference>
<comment type="caution">
    <text evidence="12">The sequence shown here is derived from an EMBL/GenBank/DDBJ whole genome shotgun (WGS) entry which is preliminary data.</text>
</comment>